<dbReference type="Pfam" id="PF05011">
    <property type="entry name" value="DBR1"/>
    <property type="match status" value="1"/>
</dbReference>
<evidence type="ECO:0000313" key="16">
    <source>
        <dbReference type="EnsemblMetazoa" id="XP_014260993.1"/>
    </source>
</evidence>
<keyword evidence="6" id="KW-0507">mRNA processing</keyword>
<evidence type="ECO:0000256" key="5">
    <source>
        <dbReference type="ARBA" id="ARBA00006045"/>
    </source>
</evidence>
<comment type="cofactor">
    <cofactor evidence="2">
        <name>Zn(2+)</name>
        <dbReference type="ChEBI" id="CHEBI:29105"/>
    </cofactor>
</comment>
<dbReference type="PANTHER" id="PTHR12849">
    <property type="entry name" value="RNA LARIAT DEBRANCHING ENZYME"/>
    <property type="match status" value="1"/>
</dbReference>
<proteinExistence type="inferred from homology"/>
<dbReference type="EnsemblMetazoa" id="XM_014405507.2">
    <property type="protein sequence ID" value="XP_014260993.1"/>
    <property type="gene ID" value="LOC106673400"/>
</dbReference>
<keyword evidence="9" id="KW-0862">Zinc</keyword>
<dbReference type="GO" id="GO:0046872">
    <property type="term" value="F:metal ion binding"/>
    <property type="evidence" value="ECO:0007669"/>
    <property type="project" value="UniProtKB-KW"/>
</dbReference>
<comment type="similarity">
    <text evidence="5">Belongs to the lariat debranching enzyme family.</text>
</comment>
<dbReference type="Pfam" id="PF00149">
    <property type="entry name" value="Metallophos"/>
    <property type="match status" value="1"/>
</dbReference>
<feature type="compositionally biased region" description="Polar residues" evidence="14">
    <location>
        <begin position="486"/>
        <end position="495"/>
    </location>
</feature>
<name>A0A8I6SBF1_CIMLE</name>
<dbReference type="Gene3D" id="3.60.21.10">
    <property type="match status" value="1"/>
</dbReference>
<evidence type="ECO:0000256" key="14">
    <source>
        <dbReference type="SAM" id="MobiDB-lite"/>
    </source>
</evidence>
<dbReference type="FunFam" id="3.60.21.10:FF:000035">
    <property type="entry name" value="Lariat debranching enzyme"/>
    <property type="match status" value="1"/>
</dbReference>
<dbReference type="CTD" id="38900"/>
<sequence>MKIAVEGCAHGEIDKIYETIAALEKKNDIKVDVLICCGDFQSTRNSDDLNSMAVPPKYRAMGSFHMYYAGEKVAPILTIFIGGNHEASKYLQEVPYGGWVAPNIYYLGYSGIINIGGIRIAGLSGIYNARDFHKGRFEAPPYSEQTKRSVYHVRNLDVFRMKQVKSQIDIFLSHDWPLGIYNYGDINQLLKEKHYFENDIAEEKLGSPANQELLDKLKPKYWFASHLHVKFAAIVPHKDESGNVISNTKFLALDKCLPRRQFLQVLDIEHDKSKQITVEHDLEWLAILHYTNHLISVDPSNNFLPGPGDDERWIFTPTESEKEFVMRKMGGELKVPCNFVPTVQSNSNQSPTTPSKKYQGLQSNIQTEEFCKKLGIDDPLMLLLDKKDNMFSSPCPVTPDDAEMSSFIDSEISGFCSGSEENEKSIYEEKLKEINSTSVSFKSMKLPPPKYEESQVELEPSEMSLKDNSLFFIDDGSKRCHDSTTKTDNCNSQSVKKFKRRNHNLYSSND</sequence>
<evidence type="ECO:0000256" key="9">
    <source>
        <dbReference type="ARBA" id="ARBA00022833"/>
    </source>
</evidence>
<dbReference type="InterPro" id="IPR041816">
    <property type="entry name" value="Dbr1_N"/>
</dbReference>
<dbReference type="SMART" id="SM01124">
    <property type="entry name" value="DBR1"/>
    <property type="match status" value="1"/>
</dbReference>
<reference evidence="16" key="1">
    <citation type="submission" date="2022-01" db="UniProtKB">
        <authorList>
            <consortium name="EnsemblMetazoa"/>
        </authorList>
    </citation>
    <scope>IDENTIFICATION</scope>
</reference>
<dbReference type="PANTHER" id="PTHR12849:SF0">
    <property type="entry name" value="LARIAT DEBRANCHING ENZYME"/>
    <property type="match status" value="1"/>
</dbReference>
<evidence type="ECO:0000256" key="8">
    <source>
        <dbReference type="ARBA" id="ARBA00022801"/>
    </source>
</evidence>
<feature type="domain" description="Lariat debranching enzyme C-terminal" evidence="15">
    <location>
        <begin position="235"/>
        <end position="380"/>
    </location>
</feature>
<evidence type="ECO:0000256" key="2">
    <source>
        <dbReference type="ARBA" id="ARBA00001947"/>
    </source>
</evidence>
<dbReference type="CDD" id="cd00844">
    <property type="entry name" value="MPP_Dbr1_N"/>
    <property type="match status" value="1"/>
</dbReference>
<evidence type="ECO:0000256" key="10">
    <source>
        <dbReference type="ARBA" id="ARBA00023004"/>
    </source>
</evidence>
<dbReference type="GO" id="GO:0000398">
    <property type="term" value="P:mRNA splicing, via spliceosome"/>
    <property type="evidence" value="ECO:0007669"/>
    <property type="project" value="TreeGrafter"/>
</dbReference>
<dbReference type="InterPro" id="IPR007708">
    <property type="entry name" value="DBR1_C"/>
</dbReference>
<dbReference type="Proteomes" id="UP000494040">
    <property type="component" value="Unassembled WGS sequence"/>
</dbReference>
<dbReference type="InterPro" id="IPR029052">
    <property type="entry name" value="Metallo-depent_PP-like"/>
</dbReference>
<dbReference type="KEGG" id="clec:106673400"/>
<keyword evidence="17" id="KW-1185">Reference proteome</keyword>
<organism evidence="16 17">
    <name type="scientific">Cimex lectularius</name>
    <name type="common">Bed bug</name>
    <name type="synonym">Acanthia lectularia</name>
    <dbReference type="NCBI Taxonomy" id="79782"/>
    <lineage>
        <taxon>Eukaryota</taxon>
        <taxon>Metazoa</taxon>
        <taxon>Ecdysozoa</taxon>
        <taxon>Arthropoda</taxon>
        <taxon>Hexapoda</taxon>
        <taxon>Insecta</taxon>
        <taxon>Pterygota</taxon>
        <taxon>Neoptera</taxon>
        <taxon>Paraneoptera</taxon>
        <taxon>Hemiptera</taxon>
        <taxon>Heteroptera</taxon>
        <taxon>Panheteroptera</taxon>
        <taxon>Cimicomorpha</taxon>
        <taxon>Cimicidae</taxon>
        <taxon>Cimex</taxon>
    </lineage>
</organism>
<evidence type="ECO:0000256" key="12">
    <source>
        <dbReference type="ARBA" id="ARBA00023242"/>
    </source>
</evidence>
<dbReference type="GeneID" id="106673400"/>
<keyword evidence="10" id="KW-0408">Iron</keyword>
<keyword evidence="11" id="KW-0464">Manganese</keyword>
<comment type="cofactor">
    <cofactor evidence="1">
        <name>Mn(2+)</name>
        <dbReference type="ChEBI" id="CHEBI:29035"/>
    </cofactor>
</comment>
<dbReference type="GO" id="GO:0008419">
    <property type="term" value="F:RNA lariat debranching enzyme activity"/>
    <property type="evidence" value="ECO:0007669"/>
    <property type="project" value="TreeGrafter"/>
</dbReference>
<keyword evidence="12" id="KW-0539">Nucleus</keyword>
<evidence type="ECO:0000256" key="4">
    <source>
        <dbReference type="ARBA" id="ARBA00004123"/>
    </source>
</evidence>
<keyword evidence="8" id="KW-0378">Hydrolase</keyword>
<dbReference type="SUPFAM" id="SSF56300">
    <property type="entry name" value="Metallo-dependent phosphatases"/>
    <property type="match status" value="1"/>
</dbReference>
<evidence type="ECO:0000256" key="6">
    <source>
        <dbReference type="ARBA" id="ARBA00022664"/>
    </source>
</evidence>
<comment type="subcellular location">
    <subcellularLocation>
        <location evidence="4">Nucleus</location>
    </subcellularLocation>
</comment>
<evidence type="ECO:0000256" key="1">
    <source>
        <dbReference type="ARBA" id="ARBA00001936"/>
    </source>
</evidence>
<dbReference type="OrthoDB" id="407609at2759"/>
<dbReference type="AlphaFoldDB" id="A0A8I6SBF1"/>
<comment type="function">
    <text evidence="13">Cleaves the 2'-5' phosphodiester linkage at the branch point of lariat intron pre-mRNAs after splicing and converts them into linear molecules that are subsequently degraded. It thereby facilitates ribonucleotide turnover.</text>
</comment>
<evidence type="ECO:0000256" key="11">
    <source>
        <dbReference type="ARBA" id="ARBA00023211"/>
    </source>
</evidence>
<keyword evidence="7" id="KW-0479">Metal-binding</keyword>
<evidence type="ECO:0000256" key="13">
    <source>
        <dbReference type="ARBA" id="ARBA00058627"/>
    </source>
</evidence>
<evidence type="ECO:0000313" key="17">
    <source>
        <dbReference type="Proteomes" id="UP000494040"/>
    </source>
</evidence>
<dbReference type="OMA" id="VKNIDCH"/>
<evidence type="ECO:0000259" key="15">
    <source>
        <dbReference type="SMART" id="SM01124"/>
    </source>
</evidence>
<feature type="region of interest" description="Disordered" evidence="14">
    <location>
        <begin position="480"/>
        <end position="510"/>
    </location>
</feature>
<accession>A0A8I6SBF1</accession>
<dbReference type="InterPro" id="IPR004843">
    <property type="entry name" value="Calcineurin-like_PHP"/>
</dbReference>
<dbReference type="RefSeq" id="XP_014260993.1">
    <property type="nucleotide sequence ID" value="XM_014405507.2"/>
</dbReference>
<comment type="cofactor">
    <cofactor evidence="3">
        <name>Fe(2+)</name>
        <dbReference type="ChEBI" id="CHEBI:29033"/>
    </cofactor>
</comment>
<evidence type="ECO:0000256" key="3">
    <source>
        <dbReference type="ARBA" id="ARBA00001954"/>
    </source>
</evidence>
<evidence type="ECO:0000256" key="7">
    <source>
        <dbReference type="ARBA" id="ARBA00022723"/>
    </source>
</evidence>
<dbReference type="GO" id="GO:0005634">
    <property type="term" value="C:nucleus"/>
    <property type="evidence" value="ECO:0007669"/>
    <property type="project" value="UniProtKB-SubCell"/>
</dbReference>
<protein>
    <recommendedName>
        <fullName evidence="15">Lariat debranching enzyme C-terminal domain-containing protein</fullName>
    </recommendedName>
</protein>